<dbReference type="AlphaFoldDB" id="A0A0M3K2L3"/>
<reference evidence="1 2" key="2">
    <citation type="submission" date="2018-11" db="EMBL/GenBank/DDBJ databases">
        <authorList>
            <consortium name="Pathogen Informatics"/>
        </authorList>
    </citation>
    <scope>NUCLEOTIDE SEQUENCE [LARGE SCALE GENOMIC DNA]</scope>
</reference>
<sequence length="77" mass="8819">MSQQRTHRSSGRTRLGYDSQSNAELGLGVTEQIAETVDYRKYIRSASRGELQSPVPKIAEIRRTPEPILVARYWISR</sequence>
<proteinExistence type="predicted"/>
<protein>
    <submittedName>
        <fullName evidence="1 3">Uncharacterized protein</fullName>
    </submittedName>
</protein>
<dbReference type="Proteomes" id="UP000267096">
    <property type="component" value="Unassembled WGS sequence"/>
</dbReference>
<evidence type="ECO:0000313" key="1">
    <source>
        <dbReference type="EMBL" id="VDK52786.1"/>
    </source>
</evidence>
<dbReference type="WBParaSite" id="ASIM_0001516301-mRNA-1">
    <property type="protein sequence ID" value="ASIM_0001516301-mRNA-1"/>
    <property type="gene ID" value="ASIM_0001516301"/>
</dbReference>
<dbReference type="EMBL" id="UYRR01031819">
    <property type="protein sequence ID" value="VDK52786.1"/>
    <property type="molecule type" value="Genomic_DNA"/>
</dbReference>
<evidence type="ECO:0000313" key="3">
    <source>
        <dbReference type="WBParaSite" id="ASIM_0001516301-mRNA-1"/>
    </source>
</evidence>
<reference evidence="3" key="1">
    <citation type="submission" date="2017-02" db="UniProtKB">
        <authorList>
            <consortium name="WormBaseParasite"/>
        </authorList>
    </citation>
    <scope>IDENTIFICATION</scope>
</reference>
<keyword evidence="2" id="KW-1185">Reference proteome</keyword>
<organism evidence="3">
    <name type="scientific">Anisakis simplex</name>
    <name type="common">Herring worm</name>
    <dbReference type="NCBI Taxonomy" id="6269"/>
    <lineage>
        <taxon>Eukaryota</taxon>
        <taxon>Metazoa</taxon>
        <taxon>Ecdysozoa</taxon>
        <taxon>Nematoda</taxon>
        <taxon>Chromadorea</taxon>
        <taxon>Rhabditida</taxon>
        <taxon>Spirurina</taxon>
        <taxon>Ascaridomorpha</taxon>
        <taxon>Ascaridoidea</taxon>
        <taxon>Anisakidae</taxon>
        <taxon>Anisakis</taxon>
        <taxon>Anisakis simplex complex</taxon>
    </lineage>
</organism>
<gene>
    <name evidence="1" type="ORF">ASIM_LOCUS14573</name>
</gene>
<name>A0A0M3K2L3_ANISI</name>
<accession>A0A0M3K2L3</accession>
<evidence type="ECO:0000313" key="2">
    <source>
        <dbReference type="Proteomes" id="UP000267096"/>
    </source>
</evidence>